<dbReference type="AlphaFoldDB" id="A0A6A7ARS8"/>
<accession>A0A6A7ARS8</accession>
<keyword evidence="2" id="KW-0539">Nucleus</keyword>
<feature type="domain" description="ELYS-like" evidence="3">
    <location>
        <begin position="35"/>
        <end position="272"/>
    </location>
</feature>
<dbReference type="Proteomes" id="UP000799423">
    <property type="component" value="Unassembled WGS sequence"/>
</dbReference>
<sequence>MLDVEDFAAVFQGLNYTAGLVQEIQEYQHALGGRTFFERLLELLKMTGKRIYPPKNAQQLQELHKRIVSANTTLHNKHCLVFYLLKDLSPLQHSELELSDAFARDVHLEKRFWTFIEGLWALDRMDFAIAVGHLTHPSIIPTFPDEIMHTLLRGRDRLNSIGIKKNEGDESLPLAYYNCVKPPLDDDKVRVEFAKYMSGRNVTETYWWIHTRPEHEHQALLEILVEQTLEKDAWSRNPEDGGYTRSNKAVELVSLPFSDEEDEYMERFLTEGKGRTYQGAHDTVLMRRIATGRLTQMVDENGTRGRRIDGVQWEILRDSVKRGLGPRRDEKGLSI</sequence>
<dbReference type="InterPro" id="IPR025151">
    <property type="entry name" value="ELYS_dom"/>
</dbReference>
<comment type="subcellular location">
    <subcellularLocation>
        <location evidence="1">Nucleus</location>
    </subcellularLocation>
</comment>
<evidence type="ECO:0000259" key="3">
    <source>
        <dbReference type="Pfam" id="PF13934"/>
    </source>
</evidence>
<proteinExistence type="predicted"/>
<gene>
    <name evidence="4" type="ORF">T440DRAFT_511168</name>
</gene>
<evidence type="ECO:0000256" key="1">
    <source>
        <dbReference type="ARBA" id="ARBA00004123"/>
    </source>
</evidence>
<organism evidence="4 5">
    <name type="scientific">Plenodomus tracheiphilus IPT5</name>
    <dbReference type="NCBI Taxonomy" id="1408161"/>
    <lineage>
        <taxon>Eukaryota</taxon>
        <taxon>Fungi</taxon>
        <taxon>Dikarya</taxon>
        <taxon>Ascomycota</taxon>
        <taxon>Pezizomycotina</taxon>
        <taxon>Dothideomycetes</taxon>
        <taxon>Pleosporomycetidae</taxon>
        <taxon>Pleosporales</taxon>
        <taxon>Pleosporineae</taxon>
        <taxon>Leptosphaeriaceae</taxon>
        <taxon>Plenodomus</taxon>
    </lineage>
</organism>
<keyword evidence="5" id="KW-1185">Reference proteome</keyword>
<protein>
    <recommendedName>
        <fullName evidence="3">ELYS-like domain-containing protein</fullName>
    </recommendedName>
</protein>
<dbReference type="EMBL" id="MU006339">
    <property type="protein sequence ID" value="KAF2846016.1"/>
    <property type="molecule type" value="Genomic_DNA"/>
</dbReference>
<dbReference type="Pfam" id="PF13934">
    <property type="entry name" value="ELYS"/>
    <property type="match status" value="1"/>
</dbReference>
<reference evidence="4" key="1">
    <citation type="submission" date="2020-01" db="EMBL/GenBank/DDBJ databases">
        <authorList>
            <consortium name="DOE Joint Genome Institute"/>
            <person name="Haridas S."/>
            <person name="Albert R."/>
            <person name="Binder M."/>
            <person name="Bloem J."/>
            <person name="Labutti K."/>
            <person name="Salamov A."/>
            <person name="Andreopoulos B."/>
            <person name="Baker S.E."/>
            <person name="Barry K."/>
            <person name="Bills G."/>
            <person name="Bluhm B.H."/>
            <person name="Cannon C."/>
            <person name="Castanera R."/>
            <person name="Culley D.E."/>
            <person name="Daum C."/>
            <person name="Ezra D."/>
            <person name="Gonzalez J.B."/>
            <person name="Henrissat B."/>
            <person name="Kuo A."/>
            <person name="Liang C."/>
            <person name="Lipzen A."/>
            <person name="Lutzoni F."/>
            <person name="Magnuson J."/>
            <person name="Mondo S."/>
            <person name="Nolan M."/>
            <person name="Ohm R."/>
            <person name="Pangilinan J."/>
            <person name="Park H.-J."/>
            <person name="Ramirez L."/>
            <person name="Alfaro M."/>
            <person name="Sun H."/>
            <person name="Tritt A."/>
            <person name="Yoshinaga Y."/>
            <person name="Zwiers L.-H."/>
            <person name="Turgeon B.G."/>
            <person name="Goodwin S.B."/>
            <person name="Spatafora J.W."/>
            <person name="Crous P.W."/>
            <person name="Grigoriev I.V."/>
        </authorList>
    </citation>
    <scope>NUCLEOTIDE SEQUENCE</scope>
    <source>
        <strain evidence="4">IPT5</strain>
    </source>
</reference>
<dbReference type="OrthoDB" id="20729at2759"/>
<dbReference type="GO" id="GO:0005634">
    <property type="term" value="C:nucleus"/>
    <property type="evidence" value="ECO:0007669"/>
    <property type="project" value="UniProtKB-SubCell"/>
</dbReference>
<name>A0A6A7ARS8_9PLEO</name>
<evidence type="ECO:0000256" key="2">
    <source>
        <dbReference type="ARBA" id="ARBA00023242"/>
    </source>
</evidence>
<evidence type="ECO:0000313" key="4">
    <source>
        <dbReference type="EMBL" id="KAF2846016.1"/>
    </source>
</evidence>
<evidence type="ECO:0000313" key="5">
    <source>
        <dbReference type="Proteomes" id="UP000799423"/>
    </source>
</evidence>